<evidence type="ECO:0000313" key="4">
    <source>
        <dbReference type="EMBL" id="PMD17978.1"/>
    </source>
</evidence>
<dbReference type="InterPro" id="IPR019337">
    <property type="entry name" value="Telomere_length_regulation_dom"/>
</dbReference>
<dbReference type="Gene3D" id="1.25.40.720">
    <property type="entry name" value="Telomere length regulation protein 2, C-terminal domain"/>
    <property type="match status" value="2"/>
</dbReference>
<dbReference type="STRING" id="1745343.A0A2J6PVC9"/>
<accession>A0A2J6PVC9</accession>
<dbReference type="OrthoDB" id="10258062at2759"/>
<dbReference type="InterPro" id="IPR051970">
    <property type="entry name" value="TEL2_Regulation"/>
</dbReference>
<dbReference type="EMBL" id="KZ613496">
    <property type="protein sequence ID" value="PMD17978.1"/>
    <property type="molecule type" value="Genomic_DNA"/>
</dbReference>
<dbReference type="Proteomes" id="UP000235672">
    <property type="component" value="Unassembled WGS sequence"/>
</dbReference>
<dbReference type="PANTHER" id="PTHR15830:SF10">
    <property type="entry name" value="TELOMERE LENGTH REGULATION PROTEIN TEL2 HOMOLOG"/>
    <property type="match status" value="1"/>
</dbReference>
<evidence type="ECO:0000256" key="1">
    <source>
        <dbReference type="ARBA" id="ARBA00006133"/>
    </source>
</evidence>
<dbReference type="PANTHER" id="PTHR15830">
    <property type="entry name" value="TELOMERE LENGTH REGULATION PROTEIN TEL2 FAMILY MEMBER"/>
    <property type="match status" value="1"/>
</dbReference>
<dbReference type="AlphaFoldDB" id="A0A2J6PVC9"/>
<feature type="domain" description="Telomere length regulation protein conserved" evidence="3">
    <location>
        <begin position="610"/>
        <end position="721"/>
    </location>
</feature>
<dbReference type="InterPro" id="IPR038528">
    <property type="entry name" value="TEL2_C_sf"/>
</dbReference>
<protein>
    <recommendedName>
        <fullName evidence="3">Telomere length regulation protein conserved domain-containing protein</fullName>
    </recommendedName>
</protein>
<evidence type="ECO:0000313" key="5">
    <source>
        <dbReference type="Proteomes" id="UP000235672"/>
    </source>
</evidence>
<proteinExistence type="inferred from homology"/>
<feature type="compositionally biased region" description="Acidic residues" evidence="2">
    <location>
        <begin position="568"/>
        <end position="581"/>
    </location>
</feature>
<dbReference type="FunFam" id="1.25.40.720:FF:000007">
    <property type="entry name" value="WGS project CABT00000000 data, contig 2.6"/>
    <property type="match status" value="1"/>
</dbReference>
<dbReference type="FunFam" id="1.25.40.720:FF:000004">
    <property type="entry name" value="WGS project CABT00000000 data, contig 2.6"/>
    <property type="match status" value="1"/>
</dbReference>
<gene>
    <name evidence="4" type="ORF">NA56DRAFT_691402</name>
</gene>
<evidence type="ECO:0000256" key="2">
    <source>
        <dbReference type="SAM" id="MobiDB-lite"/>
    </source>
</evidence>
<keyword evidence="5" id="KW-1185">Reference proteome</keyword>
<feature type="compositionally biased region" description="Acidic residues" evidence="2">
    <location>
        <begin position="590"/>
        <end position="599"/>
    </location>
</feature>
<dbReference type="GO" id="GO:0051083">
    <property type="term" value="P:'de novo' cotranslational protein folding"/>
    <property type="evidence" value="ECO:0007669"/>
    <property type="project" value="TreeGrafter"/>
</dbReference>
<sequence>MEGLLTPVSTSYKSSEKPVEDALTLIESAKSNAPKPSFQSASTPAEALELLKSEPDYDTLISTLRYLTTCPGFYIQSPSPLASQLVHVLVAEIVPNYWNVLQTGKKSKPAKQGSSSKLSGLQLLLSCLRSVSGLNSVVLSLKRNIQQSKESKKSVGGPNFEELLRIFLQLLQELLEGSQTVEIIWRSIYEVSGPQPKQNTIWKEFLSLVGGGKIIGIAAEAEDIINELSKKVGEKHWVADGNLFSSWLARNLTYWVKNLSTDSENLSKCCGELLSKSLRLGYTENVVKELLTELVLDGPEHSSRFSGLLDVLPSSEYRNLLYTVLKIAPGLYLSAPFITEDDAQWWQSDKNVVSGVAALISQTLGNNVPHHKEHLISWLTGSSGAGLGDGISIRRAVLAVVSRDKSDIHTVLEKSLQQFGDQLYIKHTPTLQQDVHTQVLLLAAGYVHRKAPLHLSMMMRSGAHLNAVSNRLAATSPRARFLGMVVGEALSSLVDKGDKRMDFKVDEMNTAEARWFKSLVSISDTVGSIDSLKSSRAGNIPKELRSRAPKPAKRSMAPPTGSKIISIEEIETDKEESDDDGLTPYAKPDLDEEDSEDDPTLITRNKPTAPVYIRDLISYLRDTENYDRQKLGLETAAPLIGRKANFGTEVTDHAEELATLLVGTQDKYEIENFQDIRLQGMIAILIASPLKMGQWFSKTFFDGDYSVSQRASVLTTLGLGARELGGFGAEDSKLTSTKSLPSTSFPSHTLPSSLHNLYSGRKPQETAVDTLSTQLQNTMIAPLAADLADKLTGPAILKVRTFSSRMAVEKKRKKPIANAFAKVVADGFFFPLTGRFFMHLRAYGTSHHSVVFQPYLLSHFLKTLSLLLHASGPSTLSLPQLTSEFWDLLLNLRAQSIGSITTIESILFGFLTILEINEDKRKLVEAHGRQLLETQEWVEGVFGRMGGGEEDERVRMLAAGVLVRVRECVEKYQALLMGDLASFRE</sequence>
<organism evidence="4 5">
    <name type="scientific">Hyaloscypha hepaticicola</name>
    <dbReference type="NCBI Taxonomy" id="2082293"/>
    <lineage>
        <taxon>Eukaryota</taxon>
        <taxon>Fungi</taxon>
        <taxon>Dikarya</taxon>
        <taxon>Ascomycota</taxon>
        <taxon>Pezizomycotina</taxon>
        <taxon>Leotiomycetes</taxon>
        <taxon>Helotiales</taxon>
        <taxon>Hyaloscyphaceae</taxon>
        <taxon>Hyaloscypha</taxon>
    </lineage>
</organism>
<comment type="similarity">
    <text evidence="1">Belongs to the TEL2 family.</text>
</comment>
<feature type="region of interest" description="Disordered" evidence="2">
    <location>
        <begin position="532"/>
        <end position="605"/>
    </location>
</feature>
<dbReference type="GO" id="GO:0051879">
    <property type="term" value="F:Hsp90 protein binding"/>
    <property type="evidence" value="ECO:0007669"/>
    <property type="project" value="TreeGrafter"/>
</dbReference>
<dbReference type="GO" id="GO:0042162">
    <property type="term" value="F:telomeric DNA binding"/>
    <property type="evidence" value="ECO:0007669"/>
    <property type="project" value="TreeGrafter"/>
</dbReference>
<name>A0A2J6PVC9_9HELO</name>
<evidence type="ECO:0000259" key="3">
    <source>
        <dbReference type="Pfam" id="PF10193"/>
    </source>
</evidence>
<dbReference type="Pfam" id="PF10193">
    <property type="entry name" value="Telomere_reg-2"/>
    <property type="match status" value="1"/>
</dbReference>
<dbReference type="GO" id="GO:0005829">
    <property type="term" value="C:cytosol"/>
    <property type="evidence" value="ECO:0007669"/>
    <property type="project" value="TreeGrafter"/>
</dbReference>
<reference evidence="4 5" key="1">
    <citation type="submission" date="2016-05" db="EMBL/GenBank/DDBJ databases">
        <title>A degradative enzymes factory behind the ericoid mycorrhizal symbiosis.</title>
        <authorList>
            <consortium name="DOE Joint Genome Institute"/>
            <person name="Martino E."/>
            <person name="Morin E."/>
            <person name="Grelet G."/>
            <person name="Kuo A."/>
            <person name="Kohler A."/>
            <person name="Daghino S."/>
            <person name="Barry K."/>
            <person name="Choi C."/>
            <person name="Cichocki N."/>
            <person name="Clum A."/>
            <person name="Copeland A."/>
            <person name="Hainaut M."/>
            <person name="Haridas S."/>
            <person name="Labutti K."/>
            <person name="Lindquist E."/>
            <person name="Lipzen A."/>
            <person name="Khouja H.-R."/>
            <person name="Murat C."/>
            <person name="Ohm R."/>
            <person name="Olson A."/>
            <person name="Spatafora J."/>
            <person name="Veneault-Fourrey C."/>
            <person name="Henrissat B."/>
            <person name="Grigoriev I."/>
            <person name="Martin F."/>
            <person name="Perotto S."/>
        </authorList>
    </citation>
    <scope>NUCLEOTIDE SEQUENCE [LARGE SCALE GENOMIC DNA]</scope>
    <source>
        <strain evidence="4 5">UAMH 7357</strain>
    </source>
</reference>